<evidence type="ECO:0000256" key="1">
    <source>
        <dbReference type="SAM" id="Coils"/>
    </source>
</evidence>
<sequence>MDSREQITRLENEVRELKTTLEELEFRQDLIFHDSPVNRIIYEYKVTKQQYDKVMDLMDQYREKIENNEKVSHGVFEQKIYDLIPQQSGNYHFVEFLAAAFKEENRWEEVFLTLYSDMPKFKNLKERG</sequence>
<organism evidence="2 3">
    <name type="scientific">Pontibacillus litoralis JSM 072002</name>
    <dbReference type="NCBI Taxonomy" id="1385512"/>
    <lineage>
        <taxon>Bacteria</taxon>
        <taxon>Bacillati</taxon>
        <taxon>Bacillota</taxon>
        <taxon>Bacilli</taxon>
        <taxon>Bacillales</taxon>
        <taxon>Bacillaceae</taxon>
        <taxon>Pontibacillus</taxon>
    </lineage>
</organism>
<comment type="caution">
    <text evidence="2">The sequence shown here is derived from an EMBL/GenBank/DDBJ whole genome shotgun (WGS) entry which is preliminary data.</text>
</comment>
<dbReference type="OrthoDB" id="2885345at2"/>
<evidence type="ECO:0000313" key="3">
    <source>
        <dbReference type="Proteomes" id="UP000030401"/>
    </source>
</evidence>
<keyword evidence="1" id="KW-0175">Coiled coil</keyword>
<dbReference type="EMBL" id="AVPG01000018">
    <property type="protein sequence ID" value="KGX85872.1"/>
    <property type="molecule type" value="Genomic_DNA"/>
</dbReference>
<dbReference type="RefSeq" id="WP_036835031.1">
    <property type="nucleotide sequence ID" value="NZ_AVPG01000018.1"/>
</dbReference>
<gene>
    <name evidence="2" type="ORF">N784_06680</name>
</gene>
<evidence type="ECO:0008006" key="4">
    <source>
        <dbReference type="Google" id="ProtNLM"/>
    </source>
</evidence>
<feature type="coiled-coil region" evidence="1">
    <location>
        <begin position="7"/>
        <end position="71"/>
    </location>
</feature>
<accession>A0A0A5HQH1</accession>
<proteinExistence type="predicted"/>
<dbReference type="AlphaFoldDB" id="A0A0A5HQH1"/>
<reference evidence="2 3" key="1">
    <citation type="submission" date="2013-08" db="EMBL/GenBank/DDBJ databases">
        <authorList>
            <person name="Huang J."/>
            <person name="Wang G."/>
        </authorList>
    </citation>
    <scope>NUCLEOTIDE SEQUENCE [LARGE SCALE GENOMIC DNA]</scope>
    <source>
        <strain evidence="2 3">JSM 072002</strain>
    </source>
</reference>
<evidence type="ECO:0000313" key="2">
    <source>
        <dbReference type="EMBL" id="KGX85872.1"/>
    </source>
</evidence>
<protein>
    <recommendedName>
        <fullName evidence="4">DUF1878 domain-containing protein</fullName>
    </recommendedName>
</protein>
<dbReference type="Proteomes" id="UP000030401">
    <property type="component" value="Unassembled WGS sequence"/>
</dbReference>
<keyword evidence="3" id="KW-1185">Reference proteome</keyword>
<name>A0A0A5HQH1_9BACI</name>